<keyword evidence="2" id="KW-0548">Nucleotidyltransferase</keyword>
<dbReference type="PANTHER" id="PTHR11669:SF8">
    <property type="entry name" value="DNA POLYMERASE III SUBUNIT DELTA"/>
    <property type="match status" value="1"/>
</dbReference>
<dbReference type="GO" id="GO:0006261">
    <property type="term" value="P:DNA-templated DNA replication"/>
    <property type="evidence" value="ECO:0007669"/>
    <property type="project" value="TreeGrafter"/>
</dbReference>
<keyword evidence="3" id="KW-1185">Reference proteome</keyword>
<comment type="caution">
    <text evidence="2">The sequence shown here is derived from an EMBL/GenBank/DDBJ whole genome shotgun (WGS) entry which is preliminary data.</text>
</comment>
<protein>
    <submittedName>
        <fullName evidence="2">DNA polymerase-3 subunit delta</fullName>
        <ecNumber evidence="2">2.7.7.7</ecNumber>
    </submittedName>
</protein>
<evidence type="ECO:0000256" key="1">
    <source>
        <dbReference type="SAM" id="MobiDB-lite"/>
    </source>
</evidence>
<dbReference type="InterPro" id="IPR027417">
    <property type="entry name" value="P-loop_NTPase"/>
</dbReference>
<dbReference type="InterPro" id="IPR050238">
    <property type="entry name" value="DNA_Rep/Repair_Clamp_Loader"/>
</dbReference>
<evidence type="ECO:0000313" key="2">
    <source>
        <dbReference type="EMBL" id="MBB3065643.1"/>
    </source>
</evidence>
<dbReference type="GO" id="GO:0009360">
    <property type="term" value="C:DNA polymerase III complex"/>
    <property type="evidence" value="ECO:0007669"/>
    <property type="project" value="TreeGrafter"/>
</dbReference>
<name>A0A839SXG0_9PROT</name>
<proteinExistence type="predicted"/>
<evidence type="ECO:0000313" key="3">
    <source>
        <dbReference type="Proteomes" id="UP000581135"/>
    </source>
</evidence>
<dbReference type="SUPFAM" id="SSF52540">
    <property type="entry name" value="P-loop containing nucleoside triphosphate hydrolases"/>
    <property type="match status" value="1"/>
</dbReference>
<dbReference type="Proteomes" id="UP000581135">
    <property type="component" value="Unassembled WGS sequence"/>
</dbReference>
<dbReference type="EMBL" id="JACHXA010000004">
    <property type="protein sequence ID" value="MBB3065643.1"/>
    <property type="molecule type" value="Genomic_DNA"/>
</dbReference>
<reference evidence="2 3" key="1">
    <citation type="submission" date="2020-08" db="EMBL/GenBank/DDBJ databases">
        <title>Genomic Encyclopedia of Type Strains, Phase III (KMG-III): the genomes of soil and plant-associated and newly described type strains.</title>
        <authorList>
            <person name="Whitman W."/>
        </authorList>
    </citation>
    <scope>NUCLEOTIDE SEQUENCE [LARGE SCALE GENOMIC DNA]</scope>
    <source>
        <strain evidence="2 3">CECT 8803</strain>
    </source>
</reference>
<organism evidence="2 3">
    <name type="scientific">Limibacillus halophilus</name>
    <dbReference type="NCBI Taxonomy" id="1579333"/>
    <lineage>
        <taxon>Bacteria</taxon>
        <taxon>Pseudomonadati</taxon>
        <taxon>Pseudomonadota</taxon>
        <taxon>Alphaproteobacteria</taxon>
        <taxon>Rhodospirillales</taxon>
        <taxon>Rhodovibrionaceae</taxon>
        <taxon>Limibacillus</taxon>
    </lineage>
</organism>
<dbReference type="NCBIfam" id="NF005677">
    <property type="entry name" value="PRK07471.1"/>
    <property type="match status" value="1"/>
</dbReference>
<dbReference type="AlphaFoldDB" id="A0A839SXG0"/>
<gene>
    <name evidence="2" type="ORF">FHR98_001930</name>
</gene>
<keyword evidence="2" id="KW-0808">Transferase</keyword>
<feature type="region of interest" description="Disordered" evidence="1">
    <location>
        <begin position="1"/>
        <end position="21"/>
    </location>
</feature>
<dbReference type="EC" id="2.7.7.7" evidence="2"/>
<dbReference type="RefSeq" id="WP_183416451.1">
    <property type="nucleotide sequence ID" value="NZ_JACHXA010000004.1"/>
</dbReference>
<dbReference type="PANTHER" id="PTHR11669">
    <property type="entry name" value="REPLICATION FACTOR C / DNA POLYMERASE III GAMMA-TAU SUBUNIT"/>
    <property type="match status" value="1"/>
</dbReference>
<dbReference type="Gene3D" id="3.40.50.300">
    <property type="entry name" value="P-loop containing nucleotide triphosphate hydrolases"/>
    <property type="match status" value="1"/>
</dbReference>
<sequence>MTTSPLAEDPTTVSPRNNPNLLGQTSAEATLLRAHKSGRLPHAWLFAGQKGIGKATLAFRFARYLLANDGLSSNAELFGDLGDDAETLHVDANHPVFRRIAAESHGDLRVLERKEDKKGRLRSSIVVDDVRGATDFLHRTSGDGGWRIVIVDAAEDLNNQATNALLKALEEPSDQTLLILISHAPGRLLPTVHSRCCHLTLGQLSEGDLSALIARFIPEAAVDEAQALARLSGGSIGKALALRQAGGLGLLQDLAVVLESMPRLDILKAQTFVDHVVGPKDAAAFETLRELLAWWFARMLRSGATQTFPPPVLANERELMVRMYNSGDLEAWMAFWDKWSKLLSRADNTAANRRQMMLGLFADLSRLVA</sequence>
<dbReference type="GO" id="GO:0003887">
    <property type="term" value="F:DNA-directed DNA polymerase activity"/>
    <property type="evidence" value="ECO:0007669"/>
    <property type="project" value="UniProtKB-EC"/>
</dbReference>
<dbReference type="Pfam" id="PF13177">
    <property type="entry name" value="DNA_pol3_delta2"/>
    <property type="match status" value="1"/>
</dbReference>
<accession>A0A839SXG0</accession>